<evidence type="ECO:0000256" key="2">
    <source>
        <dbReference type="SAM" id="SignalP"/>
    </source>
</evidence>
<name>A0A222EUW0_9SPHN</name>
<evidence type="ECO:0000313" key="4">
    <source>
        <dbReference type="Proteomes" id="UP000325385"/>
    </source>
</evidence>
<sequence>MNAHSTHRMTDERKSIVKRTALALILATGLTATPATAQEQHEHGAQAVAQQQDHAGHTMQDSDAMAAHREKMAEMRALMQQAHAASDPAERQRLMAEHRTAMQEHMAGMMQGDNADMMAACHQRMMMMHDMMKQMAAHQNMAQDG</sequence>
<dbReference type="EMBL" id="CP032228">
    <property type="protein sequence ID" value="QFI63409.1"/>
    <property type="molecule type" value="Genomic_DNA"/>
</dbReference>
<gene>
    <name evidence="3" type="ORF">D0Y83_09085</name>
</gene>
<protein>
    <submittedName>
        <fullName evidence="3">Uncharacterized protein</fullName>
    </submittedName>
</protein>
<feature type="region of interest" description="Disordered" evidence="1">
    <location>
        <begin position="35"/>
        <end position="62"/>
    </location>
</feature>
<evidence type="ECO:0000256" key="1">
    <source>
        <dbReference type="SAM" id="MobiDB-lite"/>
    </source>
</evidence>
<dbReference type="Proteomes" id="UP000325385">
    <property type="component" value="Chromosome"/>
</dbReference>
<dbReference type="KEGG" id="efv:CHH26_10145"/>
<feature type="chain" id="PRO_5043568187" evidence="2">
    <location>
        <begin position="38"/>
        <end position="145"/>
    </location>
</feature>
<reference evidence="4" key="1">
    <citation type="submission" date="2018-09" db="EMBL/GenBank/DDBJ databases">
        <title>Nocardia yunnanensis sp. nov., an actinomycete isolated from a soil sample.</title>
        <authorList>
            <person name="Zhang J."/>
        </authorList>
    </citation>
    <scope>NUCLEOTIDE SEQUENCE [LARGE SCALE GENOMIC DNA]</scope>
    <source>
        <strain evidence="4">21-3</strain>
    </source>
</reference>
<organism evidence="3 4">
    <name type="scientific">Qipengyuania flava</name>
    <dbReference type="NCBI Taxonomy" id="192812"/>
    <lineage>
        <taxon>Bacteria</taxon>
        <taxon>Pseudomonadati</taxon>
        <taxon>Pseudomonadota</taxon>
        <taxon>Alphaproteobacteria</taxon>
        <taxon>Sphingomonadales</taxon>
        <taxon>Erythrobacteraceae</taxon>
        <taxon>Qipengyuania</taxon>
    </lineage>
</organism>
<evidence type="ECO:0000313" key="3">
    <source>
        <dbReference type="EMBL" id="QFI63409.1"/>
    </source>
</evidence>
<dbReference type="AlphaFoldDB" id="A0A222EUW0"/>
<accession>A0A222EUW0</accession>
<proteinExistence type="predicted"/>
<feature type="signal peptide" evidence="2">
    <location>
        <begin position="1"/>
        <end position="37"/>
    </location>
</feature>
<keyword evidence="2" id="KW-0732">Signal</keyword>